<comment type="caution">
    <text evidence="12">The sequence shown here is derived from an EMBL/GenBank/DDBJ whole genome shotgun (WGS) entry which is preliminary data.</text>
</comment>
<evidence type="ECO:0000256" key="10">
    <source>
        <dbReference type="SAM" id="Phobius"/>
    </source>
</evidence>
<name>A0A2N6CW30_9GAMM</name>
<keyword evidence="7 10" id="KW-0812">Transmembrane</keyword>
<sequence>MNPLAPLSRRGGFTLLELLIVLSIMGLLMAVVTPQVMNMFSGAKTDTAALQVETITTALKYYQLDTGSYPDMELGLEGLWKAPDGIKKWRGPYVRKRQHLVDPWGKPFHYRFPGKYGAVDVFSYGADNHEGGEGENVDVVNWDKP</sequence>
<evidence type="ECO:0000256" key="4">
    <source>
        <dbReference type="ARBA" id="ARBA00022475"/>
    </source>
</evidence>
<dbReference type="NCBIfam" id="TIGR02532">
    <property type="entry name" value="IV_pilin_GFxxxE"/>
    <property type="match status" value="1"/>
</dbReference>
<accession>A0A2N6CW30</accession>
<evidence type="ECO:0000259" key="11">
    <source>
        <dbReference type="Pfam" id="PF08334"/>
    </source>
</evidence>
<dbReference type="Proteomes" id="UP000235015">
    <property type="component" value="Unassembled WGS sequence"/>
</dbReference>
<evidence type="ECO:0000256" key="7">
    <source>
        <dbReference type="ARBA" id="ARBA00022692"/>
    </source>
</evidence>
<keyword evidence="4" id="KW-1003">Cell membrane</keyword>
<evidence type="ECO:0000256" key="5">
    <source>
        <dbReference type="ARBA" id="ARBA00022481"/>
    </source>
</evidence>
<dbReference type="NCBIfam" id="TIGR01710">
    <property type="entry name" value="typeII_sec_gspG"/>
    <property type="match status" value="1"/>
</dbReference>
<dbReference type="GO" id="GO:0015628">
    <property type="term" value="P:protein secretion by the type II secretion system"/>
    <property type="evidence" value="ECO:0007669"/>
    <property type="project" value="InterPro"/>
</dbReference>
<keyword evidence="6" id="KW-0997">Cell inner membrane</keyword>
<dbReference type="InterPro" id="IPR010054">
    <property type="entry name" value="Type2_sec_GspG"/>
</dbReference>
<dbReference type="InterPro" id="IPR045584">
    <property type="entry name" value="Pilin-like"/>
</dbReference>
<dbReference type="AlphaFoldDB" id="A0A2N6CW30"/>
<organism evidence="12 13">
    <name type="scientific">Sedimenticola selenatireducens</name>
    <dbReference type="NCBI Taxonomy" id="191960"/>
    <lineage>
        <taxon>Bacteria</taxon>
        <taxon>Pseudomonadati</taxon>
        <taxon>Pseudomonadota</taxon>
        <taxon>Gammaproteobacteria</taxon>
        <taxon>Chromatiales</taxon>
        <taxon>Sedimenticolaceae</taxon>
        <taxon>Sedimenticola</taxon>
    </lineage>
</organism>
<evidence type="ECO:0000256" key="3">
    <source>
        <dbReference type="ARBA" id="ARBA00020042"/>
    </source>
</evidence>
<dbReference type="PRINTS" id="PR00813">
    <property type="entry name" value="BCTERIALGSPG"/>
</dbReference>
<dbReference type="PANTHER" id="PTHR30093">
    <property type="entry name" value="GENERAL SECRETION PATHWAY PROTEIN G"/>
    <property type="match status" value="1"/>
</dbReference>
<dbReference type="EMBL" id="PKUN01000017">
    <property type="protein sequence ID" value="PLX61446.1"/>
    <property type="molecule type" value="Genomic_DNA"/>
</dbReference>
<dbReference type="Pfam" id="PF07963">
    <property type="entry name" value="N_methyl"/>
    <property type="match status" value="1"/>
</dbReference>
<evidence type="ECO:0000313" key="13">
    <source>
        <dbReference type="Proteomes" id="UP000235015"/>
    </source>
</evidence>
<dbReference type="GO" id="GO:0005886">
    <property type="term" value="C:plasma membrane"/>
    <property type="evidence" value="ECO:0007669"/>
    <property type="project" value="UniProtKB-SubCell"/>
</dbReference>
<dbReference type="GO" id="GO:0015627">
    <property type="term" value="C:type II protein secretion system complex"/>
    <property type="evidence" value="ECO:0007669"/>
    <property type="project" value="InterPro"/>
</dbReference>
<evidence type="ECO:0000313" key="12">
    <source>
        <dbReference type="EMBL" id="PLX61446.1"/>
    </source>
</evidence>
<evidence type="ECO:0000256" key="9">
    <source>
        <dbReference type="ARBA" id="ARBA00023136"/>
    </source>
</evidence>
<dbReference type="Gene3D" id="3.30.700.10">
    <property type="entry name" value="Glycoprotein, Type 4 Pilin"/>
    <property type="match status" value="1"/>
</dbReference>
<keyword evidence="9 10" id="KW-0472">Membrane</keyword>
<dbReference type="SUPFAM" id="SSF54523">
    <property type="entry name" value="Pili subunits"/>
    <property type="match status" value="1"/>
</dbReference>
<dbReference type="PANTHER" id="PTHR30093:SF44">
    <property type="entry name" value="TYPE II SECRETION SYSTEM CORE PROTEIN G"/>
    <property type="match status" value="1"/>
</dbReference>
<evidence type="ECO:0000256" key="6">
    <source>
        <dbReference type="ARBA" id="ARBA00022519"/>
    </source>
</evidence>
<proteinExistence type="inferred from homology"/>
<evidence type="ECO:0000256" key="1">
    <source>
        <dbReference type="ARBA" id="ARBA00004377"/>
    </source>
</evidence>
<keyword evidence="8 10" id="KW-1133">Transmembrane helix</keyword>
<feature type="domain" description="Type II secretion system protein GspG C-terminal" evidence="11">
    <location>
        <begin position="35"/>
        <end position="142"/>
    </location>
</feature>
<reference evidence="12 13" key="1">
    <citation type="submission" date="2017-11" db="EMBL/GenBank/DDBJ databases">
        <title>Genome-resolved metagenomics identifies genetic mobility, metabolic interactions, and unexpected diversity in perchlorate-reducing communities.</title>
        <authorList>
            <person name="Barnum T.P."/>
            <person name="Figueroa I.A."/>
            <person name="Carlstrom C.I."/>
            <person name="Lucas L.N."/>
            <person name="Engelbrektson A.L."/>
            <person name="Coates J.D."/>
        </authorList>
    </citation>
    <scope>NUCLEOTIDE SEQUENCE [LARGE SCALE GENOMIC DNA]</scope>
    <source>
        <strain evidence="12">BM301</strain>
    </source>
</reference>
<dbReference type="PROSITE" id="PS00409">
    <property type="entry name" value="PROKAR_NTER_METHYL"/>
    <property type="match status" value="1"/>
</dbReference>
<keyword evidence="5" id="KW-0488">Methylation</keyword>
<evidence type="ECO:0000256" key="2">
    <source>
        <dbReference type="ARBA" id="ARBA00009984"/>
    </source>
</evidence>
<comment type="similarity">
    <text evidence="2">Belongs to the GSP G family.</text>
</comment>
<dbReference type="Pfam" id="PF08334">
    <property type="entry name" value="T2SSG"/>
    <property type="match status" value="1"/>
</dbReference>
<gene>
    <name evidence="12" type="primary">gspG</name>
    <name evidence="12" type="ORF">C0630_10755</name>
</gene>
<dbReference type="InterPro" id="IPR013545">
    <property type="entry name" value="T2SS_protein-GspG_C"/>
</dbReference>
<evidence type="ECO:0000256" key="8">
    <source>
        <dbReference type="ARBA" id="ARBA00022989"/>
    </source>
</evidence>
<comment type="subcellular location">
    <subcellularLocation>
        <location evidence="1">Cell inner membrane</location>
        <topology evidence="1">Single-pass membrane protein</topology>
    </subcellularLocation>
</comment>
<feature type="transmembrane region" description="Helical" evidence="10">
    <location>
        <begin position="12"/>
        <end position="32"/>
    </location>
</feature>
<protein>
    <recommendedName>
        <fullName evidence="3">Type II secretion system core protein G</fullName>
    </recommendedName>
</protein>
<dbReference type="InterPro" id="IPR000983">
    <property type="entry name" value="Bac_GSPG_pilin"/>
</dbReference>
<dbReference type="InterPro" id="IPR012902">
    <property type="entry name" value="N_methyl_site"/>
</dbReference>